<proteinExistence type="predicted"/>
<dbReference type="EMBL" id="SGPM01000001">
    <property type="protein sequence ID" value="THH34117.1"/>
    <property type="molecule type" value="Genomic_DNA"/>
</dbReference>
<dbReference type="Proteomes" id="UP000308730">
    <property type="component" value="Unassembled WGS sequence"/>
</dbReference>
<sequence>MSKPVLYTFGLSVWAAVPEVAIVELGYAPDAVEKKVVNLVEGENFNPEFVKLNINATLPTLTAGGKNYTNTRDVTRYLIDHAPKKVPYGSASIISRIHEDSLDPNFPLFASRSEEQIKVNSTGFAFTFANNRQNALLKYSKTPEAAPFKAFYDAKIVGNGGVLAIFKGEVSDDIKAGFIAQSKKHWENISSYIATELPALLPESGFINGAVPGEDDFHVGVWLARITLVTGGTPAKGGYKVLEKELKGPVPAKVAAYWEAWTERPGWKQVYAEGLR</sequence>
<dbReference type="AlphaFoldDB" id="A0A4S4N788"/>
<evidence type="ECO:0000259" key="1">
    <source>
        <dbReference type="Pfam" id="PF13417"/>
    </source>
</evidence>
<dbReference type="InterPro" id="IPR036249">
    <property type="entry name" value="Thioredoxin-like_sf"/>
</dbReference>
<dbReference type="Pfam" id="PF13417">
    <property type="entry name" value="GST_N_3"/>
    <property type="match status" value="1"/>
</dbReference>
<name>A0A4S4N788_9APHY</name>
<dbReference type="SUPFAM" id="SSF52833">
    <property type="entry name" value="Thioredoxin-like"/>
    <property type="match status" value="1"/>
</dbReference>
<comment type="caution">
    <text evidence="2">The sequence shown here is derived from an EMBL/GenBank/DDBJ whole genome shotgun (WGS) entry which is preliminary data.</text>
</comment>
<keyword evidence="3" id="KW-1185">Reference proteome</keyword>
<accession>A0A4S4N788</accession>
<feature type="domain" description="GST N-terminal" evidence="1">
    <location>
        <begin position="6"/>
        <end position="84"/>
    </location>
</feature>
<dbReference type="OrthoDB" id="412788at2759"/>
<reference evidence="2 3" key="1">
    <citation type="submission" date="2019-02" db="EMBL/GenBank/DDBJ databases">
        <title>Genome sequencing of the rare red list fungi Antrodiella citrinella (Flaviporus citrinellus).</title>
        <authorList>
            <person name="Buettner E."/>
            <person name="Kellner H."/>
        </authorList>
    </citation>
    <scope>NUCLEOTIDE SEQUENCE [LARGE SCALE GENOMIC DNA]</scope>
    <source>
        <strain evidence="2 3">DSM 108506</strain>
    </source>
</reference>
<protein>
    <recommendedName>
        <fullName evidence="1">GST N-terminal domain-containing protein</fullName>
    </recommendedName>
</protein>
<gene>
    <name evidence="2" type="ORF">EUX98_g34</name>
</gene>
<evidence type="ECO:0000313" key="3">
    <source>
        <dbReference type="Proteomes" id="UP000308730"/>
    </source>
</evidence>
<dbReference type="InterPro" id="IPR004045">
    <property type="entry name" value="Glutathione_S-Trfase_N"/>
</dbReference>
<dbReference type="Gene3D" id="3.40.30.10">
    <property type="entry name" value="Glutaredoxin"/>
    <property type="match status" value="1"/>
</dbReference>
<evidence type="ECO:0000313" key="2">
    <source>
        <dbReference type="EMBL" id="THH34117.1"/>
    </source>
</evidence>
<organism evidence="2 3">
    <name type="scientific">Antrodiella citrinella</name>
    <dbReference type="NCBI Taxonomy" id="2447956"/>
    <lineage>
        <taxon>Eukaryota</taxon>
        <taxon>Fungi</taxon>
        <taxon>Dikarya</taxon>
        <taxon>Basidiomycota</taxon>
        <taxon>Agaricomycotina</taxon>
        <taxon>Agaricomycetes</taxon>
        <taxon>Polyporales</taxon>
        <taxon>Steccherinaceae</taxon>
        <taxon>Antrodiella</taxon>
    </lineage>
</organism>